<dbReference type="HOGENOM" id="CLU_010086_3_0_1"/>
<name>G3TMD3_LOXAF</name>
<dbReference type="SUPFAM" id="SSF48452">
    <property type="entry name" value="TPR-like"/>
    <property type="match status" value="1"/>
</dbReference>
<evidence type="ECO:0000256" key="2">
    <source>
        <dbReference type="ARBA" id="ARBA00022803"/>
    </source>
</evidence>
<accession>G3TMD3</accession>
<dbReference type="Pfam" id="PF10300">
    <property type="entry name" value="Iml2-TPR_39"/>
    <property type="match status" value="2"/>
</dbReference>
<evidence type="ECO:0000313" key="5">
    <source>
        <dbReference type="Proteomes" id="UP000007646"/>
    </source>
</evidence>
<keyword evidence="2" id="KW-0802">TPR repeat</keyword>
<feature type="region of interest" description="Disordered" evidence="3">
    <location>
        <begin position="63"/>
        <end position="87"/>
    </location>
</feature>
<dbReference type="AlphaFoldDB" id="G3TMD3"/>
<feature type="compositionally biased region" description="Pro residues" evidence="3">
    <location>
        <begin position="72"/>
        <end position="82"/>
    </location>
</feature>
<reference evidence="4" key="3">
    <citation type="submission" date="2025-09" db="UniProtKB">
        <authorList>
            <consortium name="Ensembl"/>
        </authorList>
    </citation>
    <scope>IDENTIFICATION</scope>
    <source>
        <strain evidence="4">Isolate ISIS603380</strain>
    </source>
</reference>
<sequence>MGQKGHKDSLYPCAGTSVSSLHEALDQCMTALDLFLTNQFSEALSYLKPRTKESMYHSLTHQTPGALAPLSPGDPAPSPPLSPSLNDLNPLSLFRHRKKSSVTDSFSSLVHRTTMDKFTEGEIHAEVCYAECLLQRAALTFLQDENMVSFIKGGIKVRNSYQTYKELDNLVQSSQYCKGENHRHFEGGVKLGVGAFNLTLSMLPTRILRLLEFVGFSGNKEEGLQGLGAGPGLPLRAFQVSSAFSPSNSLLRSRDDISTMLGCCEVQVRYLCQSRPAIRGKKFAHTWLLLCLAQATYIYMKAAYLSMFGEEDYKPFGDDEVELFRAVPGLKLKIAGKSLPTEKFAIRKSRRYLSPKPISLPIPALEMMYIWNGYAVIGKQQELTDGILEIITQAEEMLGKGPENEYSVDDECLVKLLKGLCLRYLGRVHEAEENFRSIYANEKKIKYDHYLIPNALLELALLFMEQGRNEEAVKFLETAKQNYKNYSMESRTHFRIQAAMLQAKSSLENGSRAMISSVSL</sequence>
<dbReference type="Ensembl" id="ENSLAFT00000022454.2">
    <property type="protein sequence ID" value="ENSLAFP00000016266.2"/>
    <property type="gene ID" value="ENSLAFG00000021966.2"/>
</dbReference>
<proteinExistence type="inferred from homology"/>
<evidence type="ECO:0000256" key="1">
    <source>
        <dbReference type="ARBA" id="ARBA00006400"/>
    </source>
</evidence>
<protein>
    <submittedName>
        <fullName evidence="4">Tetratricopeptide repeat domain 39A</fullName>
    </submittedName>
</protein>
<gene>
    <name evidence="4" type="primary">TTC39A</name>
</gene>
<dbReference type="Proteomes" id="UP000007646">
    <property type="component" value="Unassembled WGS sequence"/>
</dbReference>
<organism evidence="4 5">
    <name type="scientific">Loxodonta africana</name>
    <name type="common">African elephant</name>
    <dbReference type="NCBI Taxonomy" id="9785"/>
    <lineage>
        <taxon>Eukaryota</taxon>
        <taxon>Metazoa</taxon>
        <taxon>Chordata</taxon>
        <taxon>Craniata</taxon>
        <taxon>Vertebrata</taxon>
        <taxon>Euteleostomi</taxon>
        <taxon>Mammalia</taxon>
        <taxon>Eutheria</taxon>
        <taxon>Afrotheria</taxon>
        <taxon>Proboscidea</taxon>
        <taxon>Elephantidae</taxon>
        <taxon>Loxodonta</taxon>
    </lineage>
</organism>
<dbReference type="PANTHER" id="PTHR31859">
    <property type="entry name" value="TETRATRICOPEPTIDE REPEAT PROTEIN 39 FAMILY MEMBER"/>
    <property type="match status" value="1"/>
</dbReference>
<evidence type="ECO:0000256" key="3">
    <source>
        <dbReference type="SAM" id="MobiDB-lite"/>
    </source>
</evidence>
<dbReference type="GeneTree" id="ENSGT00950000182917"/>
<dbReference type="InterPro" id="IPR019412">
    <property type="entry name" value="IML2/TPR_39"/>
</dbReference>
<dbReference type="InterPro" id="IPR011990">
    <property type="entry name" value="TPR-like_helical_dom_sf"/>
</dbReference>
<reference evidence="4" key="2">
    <citation type="submission" date="2025-08" db="UniProtKB">
        <authorList>
            <consortium name="Ensembl"/>
        </authorList>
    </citation>
    <scope>IDENTIFICATION</scope>
    <source>
        <strain evidence="4">Isolate ISIS603380</strain>
    </source>
</reference>
<comment type="similarity">
    <text evidence="1">Belongs to the TTC39 family.</text>
</comment>
<reference evidence="4 5" key="1">
    <citation type="submission" date="2009-06" db="EMBL/GenBank/DDBJ databases">
        <title>The Genome Sequence of Loxodonta africana (African elephant).</title>
        <authorList>
            <person name="Di Palma F."/>
            <person name="Heiman D."/>
            <person name="Young S."/>
            <person name="Johnson J."/>
            <person name="Lander E.S."/>
            <person name="Lindblad-Toh K."/>
        </authorList>
    </citation>
    <scope>NUCLEOTIDE SEQUENCE [LARGE SCALE GENOMIC DNA]</scope>
    <source>
        <strain evidence="4 5">Isolate ISIS603380</strain>
    </source>
</reference>
<keyword evidence="5" id="KW-1185">Reference proteome</keyword>
<dbReference type="Gene3D" id="1.25.40.10">
    <property type="entry name" value="Tetratricopeptide repeat domain"/>
    <property type="match status" value="1"/>
</dbReference>
<dbReference type="PANTHER" id="PTHR31859:SF3">
    <property type="entry name" value="TETRATRICOPEPTIDE REPEAT PROTEIN 39A"/>
    <property type="match status" value="1"/>
</dbReference>
<evidence type="ECO:0000313" key="4">
    <source>
        <dbReference type="Ensembl" id="ENSLAFP00000016266.2"/>
    </source>
</evidence>